<dbReference type="KEGG" id="abri:DFR85_11605"/>
<dbReference type="PANTHER" id="PTHR10357:SF216">
    <property type="entry name" value="MALTOOLIGOSYL TREHALOSE SYNTHASE-RELATED"/>
    <property type="match status" value="1"/>
</dbReference>
<feature type="domain" description="Glycosyl hydrolase family 13 catalytic" evidence="1">
    <location>
        <begin position="3"/>
        <end position="404"/>
    </location>
</feature>
<dbReference type="InterPro" id="IPR006047">
    <property type="entry name" value="GH13_cat_dom"/>
</dbReference>
<dbReference type="GO" id="GO:0005992">
    <property type="term" value="P:trehalose biosynthetic process"/>
    <property type="evidence" value="ECO:0007669"/>
    <property type="project" value="TreeGrafter"/>
</dbReference>
<accession>A0A2U9IGN2</accession>
<dbReference type="Gene3D" id="1.10.150.200">
    <property type="entry name" value="Maltooligosyl trehalose synthase, domain 3"/>
    <property type="match status" value="1"/>
</dbReference>
<dbReference type="NCBIfam" id="TIGR02401">
    <property type="entry name" value="trehalose_TreY"/>
    <property type="match status" value="1"/>
</dbReference>
<dbReference type="InterPro" id="IPR012767">
    <property type="entry name" value="Trehalose_TreY"/>
</dbReference>
<dbReference type="Proteomes" id="UP000248044">
    <property type="component" value="Chromosome"/>
</dbReference>
<proteinExistence type="predicted"/>
<dbReference type="SMART" id="SM00642">
    <property type="entry name" value="Aamy"/>
    <property type="match status" value="1"/>
</dbReference>
<dbReference type="InterPro" id="IPR017853">
    <property type="entry name" value="GH"/>
</dbReference>
<dbReference type="Gene3D" id="3.20.20.80">
    <property type="entry name" value="Glycosidases"/>
    <property type="match status" value="1"/>
</dbReference>
<dbReference type="Gene3D" id="1.10.10.470">
    <property type="entry name" value="Maltooligosyl trehalose synthase, domain 4"/>
    <property type="match status" value="1"/>
</dbReference>
<dbReference type="Pfam" id="PF00128">
    <property type="entry name" value="Alpha-amylase"/>
    <property type="match status" value="1"/>
</dbReference>
<evidence type="ECO:0000313" key="3">
    <source>
        <dbReference type="Proteomes" id="UP000248044"/>
    </source>
</evidence>
<evidence type="ECO:0000259" key="1">
    <source>
        <dbReference type="SMART" id="SM00642"/>
    </source>
</evidence>
<keyword evidence="3" id="KW-1185">Reference proteome</keyword>
<name>A0A2U9IGN2_9CREN</name>
<dbReference type="InterPro" id="IPR013797">
    <property type="entry name" value="Maltooligo_trehalose_synth_4"/>
</dbReference>
<dbReference type="Gene3D" id="3.30.1590.10">
    <property type="entry name" value="Maltooligosyl trehalose synthase, domain 2"/>
    <property type="match status" value="1"/>
</dbReference>
<evidence type="ECO:0000313" key="2">
    <source>
        <dbReference type="EMBL" id="AWR95146.1"/>
    </source>
</evidence>
<dbReference type="AlphaFoldDB" id="A0A2U9IGN2"/>
<organism evidence="2 3">
    <name type="scientific">Acidianus brierleyi</name>
    <dbReference type="NCBI Taxonomy" id="41673"/>
    <lineage>
        <taxon>Archaea</taxon>
        <taxon>Thermoproteota</taxon>
        <taxon>Thermoprotei</taxon>
        <taxon>Sulfolobales</taxon>
        <taxon>Sulfolobaceae</taxon>
        <taxon>Acidianus</taxon>
    </lineage>
</organism>
<dbReference type="PANTHER" id="PTHR10357">
    <property type="entry name" value="ALPHA-AMYLASE FAMILY MEMBER"/>
    <property type="match status" value="1"/>
</dbReference>
<dbReference type="GO" id="GO:0047470">
    <property type="term" value="F:(1,4)-alpha-D-glucan 1-alpha-D-glucosylmutase activity"/>
    <property type="evidence" value="ECO:0007669"/>
    <property type="project" value="TreeGrafter"/>
</dbReference>
<sequence>MKLITYRLQLNKNFNFQQVIEILDYLKDLGITHLYLSPILQARKGSSHGYDVFDFTKINEELGGEEKFIELSKKAREKGIGIILDIVPNHMALENPYMMDVLKYGKNSTYAKFFDIDWSLNKILLPILGNPEDIKKLRIEKQDNSFYIRYYELKLPIKDDSIEKIKNKYSCADEECLNKHLQEILEDQNYELIFWKESSNKINYRRFFDVNGLIALREEDEDVFNEVHKKIFQLVKEGYIEGLRVDHIDGLYDPKQYIERLRANLGNIYLFVEKILGENERLRDWKIEGTTGYDFLKILNLLFIKNMEKMRKIYYNFTGIEFSKDLLVREKRKVIDQLFKGDIERLLRITGLSEDYRETLINFLVCINIYRTYVENYSWIDTEVIKNIEECSKDSKILNLLNNKEILQRIEQFSPAVMAKGIEDTFFYYYNPLISQNEVGGTPWLNGISCVDFHLFNIEREILWPNSMLTTSTHDTKLSEDVRARINVLSEIPDEWEKKLLEWSKFNEKFVTIGPTKNDEYRFYQVLLGTWNGYSNEYKERLINYMFKAIREEKENTFWIEPNIKYENAVKDFIEKALNNQLFMNSFLDFWKKIDFYGKMNSIIQTTLKLTLPGVPDIYQGNESFTYLMVDPDNRRQVNFVELKNKLNNIKKNRHLDDKLYVTWKILNLRKKDPEAFSGYKPLEVEGSNNICGFMRRGILVIFPRFVTEAYPFKDKLKNTFMKLDGDFIDILTDNQVKITNNINVSELFSDYPIVILYKK</sequence>
<gene>
    <name evidence="2" type="primary">treY</name>
    <name evidence="2" type="ORF">DFR85_11605</name>
</gene>
<dbReference type="GO" id="GO:0030980">
    <property type="term" value="P:alpha-glucan catabolic process"/>
    <property type="evidence" value="ECO:0007669"/>
    <property type="project" value="TreeGrafter"/>
</dbReference>
<dbReference type="EMBL" id="CP029289">
    <property type="protein sequence ID" value="AWR95146.1"/>
    <property type="molecule type" value="Genomic_DNA"/>
</dbReference>
<protein>
    <submittedName>
        <fullName evidence="2">Malto-oligosyltrehalose synthase</fullName>
    </submittedName>
</protein>
<dbReference type="CDD" id="cd11336">
    <property type="entry name" value="AmyAc_MTSase"/>
    <property type="match status" value="1"/>
</dbReference>
<reference evidence="2 3" key="1">
    <citation type="submission" date="2018-05" db="EMBL/GenBank/DDBJ databases">
        <title>Complete Genome Sequences of Extremely Thermoacidophilic, Metal-Mobilizing Type-Strain Members of the Archaeal Family Sulfolobaceae: Acidianus brierleyi DSM-1651T, Acidianus sulfidivorans DSM-18786T, Metallosphaera hakonensis DSM-7519T, and Metallosphaera prunae DSM-10039T.</title>
        <authorList>
            <person name="Counts J.A."/>
            <person name="Kelly R.M."/>
        </authorList>
    </citation>
    <scope>NUCLEOTIDE SEQUENCE [LARGE SCALE GENOMIC DNA]</scope>
    <source>
        <strain evidence="2 3">DSM 1651</strain>
    </source>
</reference>
<dbReference type="SUPFAM" id="SSF51445">
    <property type="entry name" value="(Trans)glycosidases"/>
    <property type="match status" value="1"/>
</dbReference>